<keyword evidence="11" id="KW-1185">Reference proteome</keyword>
<feature type="domain" description="CusB-like beta-barrel" evidence="8">
    <location>
        <begin position="248"/>
        <end position="323"/>
    </location>
</feature>
<evidence type="ECO:0000313" key="11">
    <source>
        <dbReference type="Proteomes" id="UP000295724"/>
    </source>
</evidence>
<dbReference type="GO" id="GO:0060003">
    <property type="term" value="P:copper ion export"/>
    <property type="evidence" value="ECO:0007669"/>
    <property type="project" value="TreeGrafter"/>
</dbReference>
<dbReference type="PANTHER" id="PTHR30097">
    <property type="entry name" value="CATION EFFLUX SYSTEM PROTEIN CUSB"/>
    <property type="match status" value="1"/>
</dbReference>
<keyword evidence="4" id="KW-1133">Transmembrane helix</keyword>
<dbReference type="AlphaFoldDB" id="A0A4R6XJP9"/>
<dbReference type="InterPro" id="IPR058792">
    <property type="entry name" value="Beta-barrel_RND_2"/>
</dbReference>
<evidence type="ECO:0000313" key="10">
    <source>
        <dbReference type="EMBL" id="TDR17443.1"/>
    </source>
</evidence>
<sequence length="505" mass="57188">MNNSRNQIIIGLFAGLVIGVAMSYFYFSSVDQKNNASASTKNEKVPLYWVAPMDPNYRRDEPGQSPMGMDLIPYYGDSNSAEDNPGAIKISPNVVNNLGVRTARAEIRSVGSNITAMGLVKYNEEQMFHIHPRVEGWIETLYIKSSGQTVEKDQALYEMYSPELVNAQEEFILALKRGNDRLIQAAEDRLKSLQFTSEQIKQLKQSRVTKQKVTFYSQHQGVVTDLPIRAGFYVKPGMTLMSVAQLENIWVEVDVLEKQATMIQLTQSVDMTLEYLPGRIWHGQVDFIYPSMDPMTRTLKIRLKFENVDQVLRPNMFAQVNIHTIGDHDVLVVPAEAVIRTGQADRLVLALGSGQFKSVKVTIGSAYDDYIEIIDGIAVDDQVVISAQFLLDSESSKSSDFKRMSEPAMDHSKMDHSKMDHSKMDHSKMDHSKMDHSQKNQSTINEPETDHSKMDHSQMDHSKKSEPEIDYSKMDHSKMDHSKMNHSNVNSSEMSKDASDQEFQQ</sequence>
<evidence type="ECO:0000256" key="3">
    <source>
        <dbReference type="SAM" id="MobiDB-lite"/>
    </source>
</evidence>
<evidence type="ECO:0000259" key="9">
    <source>
        <dbReference type="Pfam" id="PF25967"/>
    </source>
</evidence>
<feature type="compositionally biased region" description="Basic and acidic residues" evidence="3">
    <location>
        <begin position="396"/>
        <end position="438"/>
    </location>
</feature>
<reference evidence="10 11" key="1">
    <citation type="submission" date="2019-03" db="EMBL/GenBank/DDBJ databases">
        <title>Genomic Encyclopedia of Type Strains, Phase IV (KMG-IV): sequencing the most valuable type-strain genomes for metagenomic binning, comparative biology and taxonomic classification.</title>
        <authorList>
            <person name="Goeker M."/>
        </authorList>
    </citation>
    <scope>NUCLEOTIDE SEQUENCE [LARGE SCALE GENOMIC DNA]</scope>
    <source>
        <strain evidence="10 11">DSM 25488</strain>
    </source>
</reference>
<evidence type="ECO:0000259" key="8">
    <source>
        <dbReference type="Pfam" id="PF25954"/>
    </source>
</evidence>
<feature type="domain" description="CusB-like barrel-sandwich hybrid" evidence="7">
    <location>
        <begin position="129"/>
        <end position="244"/>
    </location>
</feature>
<dbReference type="InterPro" id="IPR051909">
    <property type="entry name" value="MFP_Cation_Efflux"/>
</dbReference>
<dbReference type="GO" id="GO:0046914">
    <property type="term" value="F:transition metal ion binding"/>
    <property type="evidence" value="ECO:0007669"/>
    <property type="project" value="TreeGrafter"/>
</dbReference>
<dbReference type="GO" id="GO:0022857">
    <property type="term" value="F:transmembrane transporter activity"/>
    <property type="evidence" value="ECO:0007669"/>
    <property type="project" value="InterPro"/>
</dbReference>
<dbReference type="GO" id="GO:0016020">
    <property type="term" value="C:membrane"/>
    <property type="evidence" value="ECO:0007669"/>
    <property type="project" value="InterPro"/>
</dbReference>
<accession>A0A4R6XJP9</accession>
<gene>
    <name evidence="10" type="ORF">C8D91_2501</name>
</gene>
<dbReference type="RefSeq" id="WP_099018812.1">
    <property type="nucleotide sequence ID" value="NZ_NIHB01000002.1"/>
</dbReference>
<dbReference type="Proteomes" id="UP000295724">
    <property type="component" value="Unassembled WGS sequence"/>
</dbReference>
<dbReference type="EMBL" id="SNZB01000006">
    <property type="protein sequence ID" value="TDR17443.1"/>
    <property type="molecule type" value="Genomic_DNA"/>
</dbReference>
<feature type="region of interest" description="Disordered" evidence="3">
    <location>
        <begin position="396"/>
        <end position="505"/>
    </location>
</feature>
<keyword evidence="2" id="KW-0813">Transport</keyword>
<feature type="compositionally biased region" description="Basic and acidic residues" evidence="3">
    <location>
        <begin position="448"/>
        <end position="483"/>
    </location>
</feature>
<dbReference type="SUPFAM" id="SSF111369">
    <property type="entry name" value="HlyD-like secretion proteins"/>
    <property type="match status" value="1"/>
</dbReference>
<feature type="transmembrane region" description="Helical" evidence="4">
    <location>
        <begin position="7"/>
        <end position="27"/>
    </location>
</feature>
<comment type="caution">
    <text evidence="10">The sequence shown here is derived from an EMBL/GenBank/DDBJ whole genome shotgun (WGS) entry which is preliminary data.</text>
</comment>
<protein>
    <submittedName>
        <fullName evidence="10">Cu(I)/Ag(I) efflux system membrane fusion protein</fullName>
    </submittedName>
</protein>
<evidence type="ECO:0000259" key="6">
    <source>
        <dbReference type="Pfam" id="PF25869"/>
    </source>
</evidence>
<evidence type="ECO:0000259" key="7">
    <source>
        <dbReference type="Pfam" id="PF25919"/>
    </source>
</evidence>
<dbReference type="GO" id="GO:0030288">
    <property type="term" value="C:outer membrane-bounded periplasmic space"/>
    <property type="evidence" value="ECO:0007669"/>
    <property type="project" value="TreeGrafter"/>
</dbReference>
<feature type="domain" description="Heavy metal binding" evidence="5">
    <location>
        <begin position="48"/>
        <end position="73"/>
    </location>
</feature>
<dbReference type="Pfam" id="PF25869">
    <property type="entry name" value="3HB_CusB"/>
    <property type="match status" value="1"/>
</dbReference>
<dbReference type="InterPro" id="IPR045800">
    <property type="entry name" value="HMBD"/>
</dbReference>
<dbReference type="Gene3D" id="2.40.420.20">
    <property type="match status" value="1"/>
</dbReference>
<comment type="similarity">
    <text evidence="1">Belongs to the membrane fusion protein (MFP) (TC 8.A.1) family.</text>
</comment>
<evidence type="ECO:0000256" key="2">
    <source>
        <dbReference type="ARBA" id="ARBA00022448"/>
    </source>
</evidence>
<dbReference type="Pfam" id="PF25954">
    <property type="entry name" value="Beta-barrel_RND_2"/>
    <property type="match status" value="1"/>
</dbReference>
<dbReference type="InterPro" id="IPR058790">
    <property type="entry name" value="BSH_CusB"/>
</dbReference>
<dbReference type="OrthoDB" id="9806939at2"/>
<dbReference type="Gene3D" id="6.10.140.730">
    <property type="match status" value="1"/>
</dbReference>
<dbReference type="InterPro" id="IPR006143">
    <property type="entry name" value="RND_pump_MFP"/>
</dbReference>
<dbReference type="Pfam" id="PF19335">
    <property type="entry name" value="HMBD"/>
    <property type="match status" value="1"/>
</dbReference>
<dbReference type="Gene3D" id="2.40.30.170">
    <property type="match status" value="1"/>
</dbReference>
<dbReference type="Pfam" id="PF25919">
    <property type="entry name" value="BSH_CusB"/>
    <property type="match status" value="1"/>
</dbReference>
<keyword evidence="4" id="KW-0812">Transmembrane</keyword>
<dbReference type="Gene3D" id="2.160.10.20">
    <property type="entry name" value="Insect antifreeze protein"/>
    <property type="match status" value="1"/>
</dbReference>
<evidence type="ECO:0000259" key="5">
    <source>
        <dbReference type="Pfam" id="PF19335"/>
    </source>
</evidence>
<evidence type="ECO:0000256" key="4">
    <source>
        <dbReference type="SAM" id="Phobius"/>
    </source>
</evidence>
<dbReference type="InterPro" id="IPR058791">
    <property type="entry name" value="3HB_CusB"/>
</dbReference>
<proteinExistence type="inferred from homology"/>
<dbReference type="PANTHER" id="PTHR30097:SF15">
    <property type="entry name" value="CATION EFFLUX SYSTEM PROTEIN CUSB"/>
    <property type="match status" value="1"/>
</dbReference>
<dbReference type="InterPro" id="IPR058627">
    <property type="entry name" value="MdtA-like_C"/>
</dbReference>
<dbReference type="NCBIfam" id="TIGR01730">
    <property type="entry name" value="RND_mfp"/>
    <property type="match status" value="1"/>
</dbReference>
<dbReference type="Pfam" id="PF25967">
    <property type="entry name" value="RND-MFP_C"/>
    <property type="match status" value="1"/>
</dbReference>
<name>A0A4R6XJP9_9GAMM</name>
<dbReference type="GO" id="GO:0015679">
    <property type="term" value="P:plasma membrane copper ion transport"/>
    <property type="evidence" value="ECO:0007669"/>
    <property type="project" value="TreeGrafter"/>
</dbReference>
<keyword evidence="4" id="KW-0472">Membrane</keyword>
<feature type="domain" description="CusB-like three alpha-helical bundle" evidence="6">
    <location>
        <begin position="163"/>
        <end position="208"/>
    </location>
</feature>
<dbReference type="FunFam" id="2.40.30.170:FF:000010">
    <property type="entry name" value="Efflux RND transporter periplasmic adaptor subunit"/>
    <property type="match status" value="1"/>
</dbReference>
<evidence type="ECO:0000256" key="1">
    <source>
        <dbReference type="ARBA" id="ARBA00009477"/>
    </source>
</evidence>
<organism evidence="10 11">
    <name type="scientific">Marinicella litoralis</name>
    <dbReference type="NCBI Taxonomy" id="644220"/>
    <lineage>
        <taxon>Bacteria</taxon>
        <taxon>Pseudomonadati</taxon>
        <taxon>Pseudomonadota</taxon>
        <taxon>Gammaproteobacteria</taxon>
        <taxon>Lysobacterales</taxon>
        <taxon>Marinicellaceae</taxon>
        <taxon>Marinicella</taxon>
    </lineage>
</organism>
<feature type="domain" description="Multidrug resistance protein MdtA-like C-terminal permuted SH3" evidence="9">
    <location>
        <begin position="329"/>
        <end position="386"/>
    </location>
</feature>